<dbReference type="Proteomes" id="UP000604046">
    <property type="component" value="Unassembled WGS sequence"/>
</dbReference>
<evidence type="ECO:0000313" key="2">
    <source>
        <dbReference type="Proteomes" id="UP000604046"/>
    </source>
</evidence>
<dbReference type="EMBL" id="CAJNDS010002288">
    <property type="protein sequence ID" value="CAE7412242.1"/>
    <property type="molecule type" value="Genomic_DNA"/>
</dbReference>
<gene>
    <name evidence="1" type="ORF">SNAT2548_LOCUS22420</name>
</gene>
<keyword evidence="2" id="KW-1185">Reference proteome</keyword>
<dbReference type="AlphaFoldDB" id="A0A812R0F0"/>
<proteinExistence type="predicted"/>
<accession>A0A812R0F0</accession>
<evidence type="ECO:0000313" key="1">
    <source>
        <dbReference type="EMBL" id="CAE7412242.1"/>
    </source>
</evidence>
<organism evidence="1 2">
    <name type="scientific">Symbiodinium natans</name>
    <dbReference type="NCBI Taxonomy" id="878477"/>
    <lineage>
        <taxon>Eukaryota</taxon>
        <taxon>Sar</taxon>
        <taxon>Alveolata</taxon>
        <taxon>Dinophyceae</taxon>
        <taxon>Suessiales</taxon>
        <taxon>Symbiodiniaceae</taxon>
        <taxon>Symbiodinium</taxon>
    </lineage>
</organism>
<reference evidence="1" key="1">
    <citation type="submission" date="2021-02" db="EMBL/GenBank/DDBJ databases">
        <authorList>
            <person name="Dougan E. K."/>
            <person name="Rhodes N."/>
            <person name="Thang M."/>
            <person name="Chan C."/>
        </authorList>
    </citation>
    <scope>NUCLEOTIDE SEQUENCE</scope>
</reference>
<name>A0A812R0F0_9DINO</name>
<comment type="caution">
    <text evidence="1">The sequence shown here is derived from an EMBL/GenBank/DDBJ whole genome shotgun (WGS) entry which is preliminary data.</text>
</comment>
<protein>
    <submittedName>
        <fullName evidence="1">Uncharacterized protein</fullName>
    </submittedName>
</protein>
<sequence length="100" mass="10665">MGSAEVRMAVSKKEGWCPVLGLRPGRLLPRPLQGAALEGVGHSSENVSEWYKGGAQRAGGKMAVAGVGPGKSRGASGHRCLACLWWRGARLRKHQVAWFS</sequence>